<feature type="coiled-coil region" evidence="5">
    <location>
        <begin position="126"/>
        <end position="188"/>
    </location>
</feature>
<dbReference type="InterPro" id="IPR045868">
    <property type="entry name" value="Znf_C3H13/40"/>
</dbReference>
<keyword evidence="1 4" id="KW-0479">Metal-binding</keyword>
<sequence>MVERKLYKTKLCVLYQKGHCHRQTCSFAHGSTELRRSFNGRRDNRVSDLRDRLDRRRSPPHRYSPGRDAQGKHASHGDSPRGREGMRKRRKKQHIDGESEFSGSLRLFEGTEDKMKEPRRASFEPKDLLDEQLRKAQSEFKILEDHKRELENYLEERNLEANRITSKIQDLEMQLSQEKEESERVASKIKKFIKAYNRQMRLEDELKRHASALIYLLLLNTLAVSQTQVQKLCDQLSLDLSRSGAMEEDPGIKNRSYEGSGNDVSPKVELQKNISPSNKRPRVHSEVDDMSNQVISRKDQGLVMGKVRLEKMSRWNPQSKNYKKAEISSTGKNASRPLADEYKSKKAKTSSADISVFDKSKVSESGLALPSTSMAAHAIDDVADIVETEEKFEGTGNLITDEKEAAFKIPPSPLPPPPPPPIPQNAHVQYQGDDENVDIDGTEEETVEVDVV</sequence>
<dbReference type="Gramene" id="CDP11806">
    <property type="protein sequence ID" value="CDP11806"/>
    <property type="gene ID" value="GSCOC_T00035056001"/>
</dbReference>
<evidence type="ECO:0000313" key="8">
    <source>
        <dbReference type="EMBL" id="CDP11806.1"/>
    </source>
</evidence>
<evidence type="ECO:0000256" key="4">
    <source>
        <dbReference type="PROSITE-ProRule" id="PRU00723"/>
    </source>
</evidence>
<dbReference type="PhylomeDB" id="A0A068UTR3"/>
<dbReference type="SUPFAM" id="SSF90229">
    <property type="entry name" value="CCCH zinc finger"/>
    <property type="match status" value="1"/>
</dbReference>
<keyword evidence="2 4" id="KW-0863">Zinc-finger</keyword>
<evidence type="ECO:0000256" key="1">
    <source>
        <dbReference type="ARBA" id="ARBA00022723"/>
    </source>
</evidence>
<proteinExistence type="predicted"/>
<dbReference type="PANTHER" id="PTHR38160:SF1">
    <property type="entry name" value="ZINC FINGER CCCH DOMAIN-CONTAINING PROTEIN 40"/>
    <property type="match status" value="1"/>
</dbReference>
<organism evidence="8 9">
    <name type="scientific">Coffea canephora</name>
    <name type="common">Robusta coffee</name>
    <dbReference type="NCBI Taxonomy" id="49390"/>
    <lineage>
        <taxon>Eukaryota</taxon>
        <taxon>Viridiplantae</taxon>
        <taxon>Streptophyta</taxon>
        <taxon>Embryophyta</taxon>
        <taxon>Tracheophyta</taxon>
        <taxon>Spermatophyta</taxon>
        <taxon>Magnoliopsida</taxon>
        <taxon>eudicotyledons</taxon>
        <taxon>Gunneridae</taxon>
        <taxon>Pentapetalae</taxon>
        <taxon>asterids</taxon>
        <taxon>lamiids</taxon>
        <taxon>Gentianales</taxon>
        <taxon>Rubiaceae</taxon>
        <taxon>Ixoroideae</taxon>
        <taxon>Gardenieae complex</taxon>
        <taxon>Bertiereae - Coffeeae clade</taxon>
        <taxon>Coffeeae</taxon>
        <taxon>Coffea</taxon>
    </lineage>
</organism>
<dbReference type="InterPro" id="IPR036855">
    <property type="entry name" value="Znf_CCCH_sf"/>
</dbReference>
<feature type="compositionally biased region" description="Basic and acidic residues" evidence="6">
    <location>
        <begin position="109"/>
        <end position="121"/>
    </location>
</feature>
<dbReference type="STRING" id="49390.A0A068UTR3"/>
<evidence type="ECO:0000256" key="5">
    <source>
        <dbReference type="SAM" id="Coils"/>
    </source>
</evidence>
<keyword evidence="9" id="KW-1185">Reference proteome</keyword>
<reference evidence="9" key="1">
    <citation type="journal article" date="2014" name="Science">
        <title>The coffee genome provides insight into the convergent evolution of caffeine biosynthesis.</title>
        <authorList>
            <person name="Denoeud F."/>
            <person name="Carretero-Paulet L."/>
            <person name="Dereeper A."/>
            <person name="Droc G."/>
            <person name="Guyot R."/>
            <person name="Pietrella M."/>
            <person name="Zheng C."/>
            <person name="Alberti A."/>
            <person name="Anthony F."/>
            <person name="Aprea G."/>
            <person name="Aury J.M."/>
            <person name="Bento P."/>
            <person name="Bernard M."/>
            <person name="Bocs S."/>
            <person name="Campa C."/>
            <person name="Cenci A."/>
            <person name="Combes M.C."/>
            <person name="Crouzillat D."/>
            <person name="Da Silva C."/>
            <person name="Daddiego L."/>
            <person name="De Bellis F."/>
            <person name="Dussert S."/>
            <person name="Garsmeur O."/>
            <person name="Gayraud T."/>
            <person name="Guignon V."/>
            <person name="Jahn K."/>
            <person name="Jamilloux V."/>
            <person name="Joet T."/>
            <person name="Labadie K."/>
            <person name="Lan T."/>
            <person name="Leclercq J."/>
            <person name="Lepelley M."/>
            <person name="Leroy T."/>
            <person name="Li L.T."/>
            <person name="Librado P."/>
            <person name="Lopez L."/>
            <person name="Munoz A."/>
            <person name="Noel B."/>
            <person name="Pallavicini A."/>
            <person name="Perrotta G."/>
            <person name="Poncet V."/>
            <person name="Pot D."/>
            <person name="Priyono X."/>
            <person name="Rigoreau M."/>
            <person name="Rouard M."/>
            <person name="Rozas J."/>
            <person name="Tranchant-Dubreuil C."/>
            <person name="VanBuren R."/>
            <person name="Zhang Q."/>
            <person name="Andrade A.C."/>
            <person name="Argout X."/>
            <person name="Bertrand B."/>
            <person name="de Kochko A."/>
            <person name="Graziosi G."/>
            <person name="Henry R.J."/>
            <person name="Jayarama X."/>
            <person name="Ming R."/>
            <person name="Nagai C."/>
            <person name="Rounsley S."/>
            <person name="Sankoff D."/>
            <person name="Giuliano G."/>
            <person name="Albert V.A."/>
            <person name="Wincker P."/>
            <person name="Lashermes P."/>
        </authorList>
    </citation>
    <scope>NUCLEOTIDE SEQUENCE [LARGE SCALE GENOMIC DNA]</scope>
    <source>
        <strain evidence="9">cv. DH200-94</strain>
    </source>
</reference>
<keyword evidence="5" id="KW-0175">Coiled coil</keyword>
<feature type="zinc finger region" description="C3H1-type" evidence="4">
    <location>
        <begin position="6"/>
        <end position="32"/>
    </location>
</feature>
<dbReference type="OrthoDB" id="665283at2759"/>
<evidence type="ECO:0000313" key="9">
    <source>
        <dbReference type="Proteomes" id="UP000295252"/>
    </source>
</evidence>
<evidence type="ECO:0000259" key="7">
    <source>
        <dbReference type="PROSITE" id="PS50103"/>
    </source>
</evidence>
<keyword evidence="3 4" id="KW-0862">Zinc</keyword>
<feature type="region of interest" description="Disordered" evidence="6">
    <location>
        <begin position="322"/>
        <end position="342"/>
    </location>
</feature>
<accession>A0A068UTR3</accession>
<dbReference type="PROSITE" id="PS50103">
    <property type="entry name" value="ZF_C3H1"/>
    <property type="match status" value="1"/>
</dbReference>
<feature type="compositionally biased region" description="Basic and acidic residues" evidence="6">
    <location>
        <begin position="69"/>
        <end position="85"/>
    </location>
</feature>
<dbReference type="AlphaFoldDB" id="A0A068UTR3"/>
<dbReference type="EMBL" id="HG739144">
    <property type="protein sequence ID" value="CDP11806.1"/>
    <property type="molecule type" value="Genomic_DNA"/>
</dbReference>
<dbReference type="InParanoid" id="A0A068UTR3"/>
<evidence type="ECO:0000256" key="2">
    <source>
        <dbReference type="ARBA" id="ARBA00022771"/>
    </source>
</evidence>
<dbReference type="GO" id="GO:0008270">
    <property type="term" value="F:zinc ion binding"/>
    <property type="evidence" value="ECO:0007669"/>
    <property type="project" value="UniProtKB-KW"/>
</dbReference>
<protein>
    <recommendedName>
        <fullName evidence="7">C3H1-type domain-containing protein</fullName>
    </recommendedName>
</protein>
<evidence type="ECO:0000256" key="6">
    <source>
        <dbReference type="SAM" id="MobiDB-lite"/>
    </source>
</evidence>
<dbReference type="Gene3D" id="4.10.1000.10">
    <property type="entry name" value="Zinc finger, CCCH-type"/>
    <property type="match status" value="1"/>
</dbReference>
<dbReference type="OMA" id="EAYNNHS"/>
<dbReference type="InterPro" id="IPR000571">
    <property type="entry name" value="Znf_CCCH"/>
</dbReference>
<feature type="region of interest" description="Disordered" evidence="6">
    <location>
        <begin position="243"/>
        <end position="268"/>
    </location>
</feature>
<evidence type="ECO:0000256" key="3">
    <source>
        <dbReference type="ARBA" id="ARBA00022833"/>
    </source>
</evidence>
<name>A0A068UTR3_COFCA</name>
<dbReference type="PANTHER" id="PTHR38160">
    <property type="entry name" value="ZINC FINGER CCCH DOMAIN-CONTAINING PROTEIN 40"/>
    <property type="match status" value="1"/>
</dbReference>
<feature type="region of interest" description="Disordered" evidence="6">
    <location>
        <begin position="38"/>
        <end position="121"/>
    </location>
</feature>
<feature type="domain" description="C3H1-type" evidence="7">
    <location>
        <begin position="6"/>
        <end position="32"/>
    </location>
</feature>
<dbReference type="Proteomes" id="UP000295252">
    <property type="component" value="Chromosome VII"/>
</dbReference>
<feature type="compositionally biased region" description="Basic and acidic residues" evidence="6">
    <location>
        <begin position="38"/>
        <end position="57"/>
    </location>
</feature>
<dbReference type="FunCoup" id="A0A068UTR3">
    <property type="interactions" value="901"/>
</dbReference>
<gene>
    <name evidence="8" type="ORF">GSCOC_T00035056001</name>
</gene>